<gene>
    <name evidence="1" type="ORF">TCM_027477</name>
</gene>
<keyword evidence="2" id="KW-1185">Reference proteome</keyword>
<protein>
    <submittedName>
        <fullName evidence="1">Uncharacterized protein</fullName>
    </submittedName>
</protein>
<dbReference type="AlphaFoldDB" id="A0A061G949"/>
<proteinExistence type="predicted"/>
<dbReference type="Gramene" id="EOY26086">
    <property type="protein sequence ID" value="EOY26086"/>
    <property type="gene ID" value="TCM_027477"/>
</dbReference>
<evidence type="ECO:0000313" key="1">
    <source>
        <dbReference type="EMBL" id="EOY26086.1"/>
    </source>
</evidence>
<organism evidence="1 2">
    <name type="scientific">Theobroma cacao</name>
    <name type="common">Cacao</name>
    <name type="synonym">Cocoa</name>
    <dbReference type="NCBI Taxonomy" id="3641"/>
    <lineage>
        <taxon>Eukaryota</taxon>
        <taxon>Viridiplantae</taxon>
        <taxon>Streptophyta</taxon>
        <taxon>Embryophyta</taxon>
        <taxon>Tracheophyta</taxon>
        <taxon>Spermatophyta</taxon>
        <taxon>Magnoliopsida</taxon>
        <taxon>eudicotyledons</taxon>
        <taxon>Gunneridae</taxon>
        <taxon>Pentapetalae</taxon>
        <taxon>rosids</taxon>
        <taxon>malvids</taxon>
        <taxon>Malvales</taxon>
        <taxon>Malvaceae</taxon>
        <taxon>Byttnerioideae</taxon>
        <taxon>Theobroma</taxon>
    </lineage>
</organism>
<dbReference type="Proteomes" id="UP000026915">
    <property type="component" value="Chromosome 6"/>
</dbReference>
<evidence type="ECO:0000313" key="2">
    <source>
        <dbReference type="Proteomes" id="UP000026915"/>
    </source>
</evidence>
<sequence length="93" mass="10438">MGLGKEYANTTKALGVGTLKSIFILRQGTMHLNFPVAIAFTEMSCDINTVFASIYTIIAHMKTLISGRYPSFVIVSWSQLKALNLTYTIFNWR</sequence>
<reference evidence="1 2" key="1">
    <citation type="journal article" date="2013" name="Genome Biol.">
        <title>The genome sequence of the most widely cultivated cacao type and its use to identify candidate genes regulating pod color.</title>
        <authorList>
            <person name="Motamayor J.C."/>
            <person name="Mockaitis K."/>
            <person name="Schmutz J."/>
            <person name="Haiminen N."/>
            <person name="Iii D.L."/>
            <person name="Cornejo O."/>
            <person name="Findley S.D."/>
            <person name="Zheng P."/>
            <person name="Utro F."/>
            <person name="Royaert S."/>
            <person name="Saski C."/>
            <person name="Jenkins J."/>
            <person name="Podicheti R."/>
            <person name="Zhao M."/>
            <person name="Scheffler B.E."/>
            <person name="Stack J.C."/>
            <person name="Feltus F.A."/>
            <person name="Mustiga G.M."/>
            <person name="Amores F."/>
            <person name="Phillips W."/>
            <person name="Marelli J.P."/>
            <person name="May G.D."/>
            <person name="Shapiro H."/>
            <person name="Ma J."/>
            <person name="Bustamante C.D."/>
            <person name="Schnell R.J."/>
            <person name="Main D."/>
            <person name="Gilbert D."/>
            <person name="Parida L."/>
            <person name="Kuhn D.N."/>
        </authorList>
    </citation>
    <scope>NUCLEOTIDE SEQUENCE [LARGE SCALE GENOMIC DNA]</scope>
    <source>
        <strain evidence="2">cv. Matina 1-6</strain>
    </source>
</reference>
<dbReference type="InParanoid" id="A0A061G949"/>
<dbReference type="EMBL" id="CM001884">
    <property type="protein sequence ID" value="EOY26086.1"/>
    <property type="molecule type" value="Genomic_DNA"/>
</dbReference>
<name>A0A061G949_THECC</name>
<dbReference type="HOGENOM" id="CLU_2403970_0_0_1"/>
<accession>A0A061G949</accession>